<evidence type="ECO:0000256" key="3">
    <source>
        <dbReference type="ARBA" id="ARBA00022475"/>
    </source>
</evidence>
<dbReference type="RefSeq" id="WP_154514976.1">
    <property type="nucleotide sequence ID" value="NZ_VUNM01000007.1"/>
</dbReference>
<dbReference type="Pfam" id="PF02378">
    <property type="entry name" value="PTS_EIIC"/>
    <property type="match status" value="1"/>
</dbReference>
<keyword evidence="7 10" id="KW-1133">Transmembrane helix</keyword>
<dbReference type="InterPro" id="IPR004796">
    <property type="entry name" value="PTS_IIC_cello"/>
</dbReference>
<proteinExistence type="predicted"/>
<organism evidence="12 13">
    <name type="scientific">Sharpea porci</name>
    <dbReference type="NCBI Taxonomy" id="2652286"/>
    <lineage>
        <taxon>Bacteria</taxon>
        <taxon>Bacillati</taxon>
        <taxon>Bacillota</taxon>
        <taxon>Erysipelotrichia</taxon>
        <taxon>Erysipelotrichales</taxon>
        <taxon>Coprobacillaceae</taxon>
        <taxon>Sharpea</taxon>
    </lineage>
</organism>
<feature type="transmembrane region" description="Helical" evidence="10">
    <location>
        <begin position="177"/>
        <end position="200"/>
    </location>
</feature>
<feature type="transmembrane region" description="Helical" evidence="10">
    <location>
        <begin position="106"/>
        <end position="123"/>
    </location>
</feature>
<keyword evidence="3 9" id="KW-1003">Cell membrane</keyword>
<evidence type="ECO:0000256" key="1">
    <source>
        <dbReference type="ARBA" id="ARBA00004651"/>
    </source>
</evidence>
<dbReference type="Proteomes" id="UP000442619">
    <property type="component" value="Unassembled WGS sequence"/>
</dbReference>
<evidence type="ECO:0000256" key="8">
    <source>
        <dbReference type="ARBA" id="ARBA00023136"/>
    </source>
</evidence>
<keyword evidence="6 10" id="KW-0812">Transmembrane</keyword>
<keyword evidence="5" id="KW-0598">Phosphotransferase system</keyword>
<keyword evidence="13" id="KW-1185">Reference proteome</keyword>
<feature type="transmembrane region" description="Helical" evidence="10">
    <location>
        <begin position="383"/>
        <end position="412"/>
    </location>
</feature>
<evidence type="ECO:0000256" key="7">
    <source>
        <dbReference type="ARBA" id="ARBA00022989"/>
    </source>
</evidence>
<dbReference type="AlphaFoldDB" id="A0A844FTC9"/>
<reference evidence="12 13" key="1">
    <citation type="submission" date="2019-08" db="EMBL/GenBank/DDBJ databases">
        <title>In-depth cultivation of the pig gut microbiome towards novel bacterial diversity and tailored functional studies.</title>
        <authorList>
            <person name="Wylensek D."/>
            <person name="Hitch T.C.A."/>
            <person name="Clavel T."/>
        </authorList>
    </citation>
    <scope>NUCLEOTIDE SEQUENCE [LARGE SCALE GENOMIC DNA]</scope>
    <source>
        <strain evidence="12 13">CA-Schmier-601-WT-3</strain>
    </source>
</reference>
<feature type="transmembrane region" description="Helical" evidence="10">
    <location>
        <begin position="290"/>
        <end position="308"/>
    </location>
</feature>
<comment type="caution">
    <text evidence="12">The sequence shown here is derived from an EMBL/GenBank/DDBJ whole genome shotgun (WGS) entry which is preliminary data.</text>
</comment>
<feature type="transmembrane region" description="Helical" evidence="10">
    <location>
        <begin position="31"/>
        <end position="54"/>
    </location>
</feature>
<dbReference type="InterPro" id="IPR004501">
    <property type="entry name" value="PTS_EIIC_3"/>
</dbReference>
<evidence type="ECO:0000256" key="9">
    <source>
        <dbReference type="PIRNR" id="PIRNR006351"/>
    </source>
</evidence>
<evidence type="ECO:0000256" key="6">
    <source>
        <dbReference type="ARBA" id="ARBA00022692"/>
    </source>
</evidence>
<evidence type="ECO:0000259" key="11">
    <source>
        <dbReference type="PROSITE" id="PS51105"/>
    </source>
</evidence>
<dbReference type="InterPro" id="IPR051088">
    <property type="entry name" value="PTS_Sugar-EIIC/EIIB"/>
</dbReference>
<dbReference type="GO" id="GO:0005886">
    <property type="term" value="C:plasma membrane"/>
    <property type="evidence" value="ECO:0007669"/>
    <property type="project" value="UniProtKB-SubCell"/>
</dbReference>
<evidence type="ECO:0000256" key="4">
    <source>
        <dbReference type="ARBA" id="ARBA00022597"/>
    </source>
</evidence>
<evidence type="ECO:0000313" key="13">
    <source>
        <dbReference type="Proteomes" id="UP000442619"/>
    </source>
</evidence>
<dbReference type="PIRSF" id="PIRSF006351">
    <property type="entry name" value="PTS_EIIC-Cellobiose"/>
    <property type="match status" value="1"/>
</dbReference>
<name>A0A844FTC9_9FIRM</name>
<dbReference type="GO" id="GO:1901264">
    <property type="term" value="P:carbohydrate derivative transport"/>
    <property type="evidence" value="ECO:0007669"/>
    <property type="project" value="TreeGrafter"/>
</dbReference>
<dbReference type="GO" id="GO:0008982">
    <property type="term" value="F:protein-N(PI)-phosphohistidine-sugar phosphotransferase activity"/>
    <property type="evidence" value="ECO:0007669"/>
    <property type="project" value="UniProtKB-UniRule"/>
</dbReference>
<feature type="transmembrane region" description="Helical" evidence="10">
    <location>
        <begin position="346"/>
        <end position="371"/>
    </location>
</feature>
<dbReference type="PANTHER" id="PTHR33989:SF8">
    <property type="entry name" value="PERMEASE IIC COMPONENT"/>
    <property type="match status" value="1"/>
</dbReference>
<comment type="subcellular location">
    <subcellularLocation>
        <location evidence="1">Cell membrane</location>
        <topology evidence="1">Multi-pass membrane protein</topology>
    </subcellularLocation>
</comment>
<feature type="domain" description="PTS EIIC type-3" evidence="11">
    <location>
        <begin position="8"/>
        <end position="414"/>
    </location>
</feature>
<sequence>MDAFMDKLANKMLPFAQKLSENRYLGAIRDAFVTIMPIIIGCSLFTLLNCVFLGKGHYFDQWFGQPFNGVVEMGSAISSAGMSVMALLIVFLVAKNLAERYKMDGSMAATSAVVDFLIVTKFLSTAKLGEFIQTYYLGAAGLFTAFICAIATVEIIRKLMNVKALVIKMPDSVPSGIARSFNSMIPVILTMLIFGIIRLITNAIGMPLNDIIFKGLQQPLSAIVTSPVGLIVIYIFYMLLWGFGIHSAYIIGTPILEPIYLANLTANAALISKGAAATNILTKPFTDGTMFMGGAGNMLALVIAIFIVSKRSDYRDIAKLGFVPALFNISEPIMFGLPVVMNPILIIPMILVTLAGLLIGYISTIVGLMGYTYVLVPWTTPPVIGLFLSSGANVGAALTGVIILVVSVIIYMPFVKVMDKALEAEATNEE</sequence>
<evidence type="ECO:0000256" key="2">
    <source>
        <dbReference type="ARBA" id="ARBA00022448"/>
    </source>
</evidence>
<dbReference type="InterPro" id="IPR003352">
    <property type="entry name" value="PTS_EIIC"/>
</dbReference>
<feature type="transmembrane region" description="Helical" evidence="10">
    <location>
        <begin position="248"/>
        <end position="270"/>
    </location>
</feature>
<dbReference type="EMBL" id="VUNM01000007">
    <property type="protein sequence ID" value="MST88885.1"/>
    <property type="molecule type" value="Genomic_DNA"/>
</dbReference>
<feature type="transmembrane region" description="Helical" evidence="10">
    <location>
        <begin position="220"/>
        <end position="241"/>
    </location>
</feature>
<accession>A0A844FTC9</accession>
<feature type="transmembrane region" description="Helical" evidence="10">
    <location>
        <begin position="135"/>
        <end position="156"/>
    </location>
</feature>
<keyword evidence="8 9" id="KW-0472">Membrane</keyword>
<evidence type="ECO:0000256" key="5">
    <source>
        <dbReference type="ARBA" id="ARBA00022683"/>
    </source>
</evidence>
<keyword evidence="2 9" id="KW-0813">Transport</keyword>
<keyword evidence="4 9" id="KW-0762">Sugar transport</keyword>
<evidence type="ECO:0000256" key="10">
    <source>
        <dbReference type="SAM" id="Phobius"/>
    </source>
</evidence>
<protein>
    <recommendedName>
        <fullName evidence="9">Permease IIC component</fullName>
    </recommendedName>
</protein>
<comment type="function">
    <text evidence="9">The phosphoenolpyruvate-dependent sugar phosphotransferase system (PTS), a major carbohydrate active -transport system, catalyzes the phosphorylation of incoming sugar substrates concomitant with their translocation across the cell membrane.</text>
</comment>
<dbReference type="NCBIfam" id="TIGR00410">
    <property type="entry name" value="lacE"/>
    <property type="match status" value="1"/>
</dbReference>
<gene>
    <name evidence="12" type="ORF">FYJ79_04725</name>
</gene>
<evidence type="ECO:0000313" key="12">
    <source>
        <dbReference type="EMBL" id="MST88885.1"/>
    </source>
</evidence>
<dbReference type="GO" id="GO:0009401">
    <property type="term" value="P:phosphoenolpyruvate-dependent sugar phosphotransferase system"/>
    <property type="evidence" value="ECO:0007669"/>
    <property type="project" value="UniProtKB-KW"/>
</dbReference>
<feature type="transmembrane region" description="Helical" evidence="10">
    <location>
        <begin position="74"/>
        <end position="94"/>
    </location>
</feature>
<dbReference type="PANTHER" id="PTHR33989">
    <property type="match status" value="1"/>
</dbReference>
<dbReference type="PROSITE" id="PS51105">
    <property type="entry name" value="PTS_EIIC_TYPE_3"/>
    <property type="match status" value="1"/>
</dbReference>